<name>A0A645BVJ8_9ZZZZ</name>
<organism evidence="1">
    <name type="scientific">bioreactor metagenome</name>
    <dbReference type="NCBI Taxonomy" id="1076179"/>
    <lineage>
        <taxon>unclassified sequences</taxon>
        <taxon>metagenomes</taxon>
        <taxon>ecological metagenomes</taxon>
    </lineage>
</organism>
<sequence length="80" mass="9147">MLCIVSLIEVVSELPTVTMAITEPMPIIIPNIVRNERILLVLRLLSESKMLSQMFINQFPLSLFDDLSVVNFQDPVTLFR</sequence>
<gene>
    <name evidence="1" type="ORF">SDC9_112696</name>
</gene>
<proteinExistence type="predicted"/>
<protein>
    <submittedName>
        <fullName evidence="1">Uncharacterized protein</fullName>
    </submittedName>
</protein>
<dbReference type="EMBL" id="VSSQ01020720">
    <property type="protein sequence ID" value="MPM65794.1"/>
    <property type="molecule type" value="Genomic_DNA"/>
</dbReference>
<comment type="caution">
    <text evidence="1">The sequence shown here is derived from an EMBL/GenBank/DDBJ whole genome shotgun (WGS) entry which is preliminary data.</text>
</comment>
<evidence type="ECO:0000313" key="1">
    <source>
        <dbReference type="EMBL" id="MPM65794.1"/>
    </source>
</evidence>
<accession>A0A645BVJ8</accession>
<reference evidence="1" key="1">
    <citation type="submission" date="2019-08" db="EMBL/GenBank/DDBJ databases">
        <authorList>
            <person name="Kucharzyk K."/>
            <person name="Murdoch R.W."/>
            <person name="Higgins S."/>
            <person name="Loffler F."/>
        </authorList>
    </citation>
    <scope>NUCLEOTIDE SEQUENCE</scope>
</reference>
<dbReference type="AlphaFoldDB" id="A0A645BVJ8"/>